<keyword evidence="3" id="KW-1185">Reference proteome</keyword>
<gene>
    <name evidence="2" type="ORF">EC9_19870</name>
</gene>
<dbReference type="Proteomes" id="UP000319557">
    <property type="component" value="Chromosome"/>
</dbReference>
<evidence type="ECO:0000313" key="2">
    <source>
        <dbReference type="EMBL" id="QDS87804.1"/>
    </source>
</evidence>
<reference evidence="2 3" key="1">
    <citation type="submission" date="2019-02" db="EMBL/GenBank/DDBJ databases">
        <title>Deep-cultivation of Planctomycetes and their phenomic and genomic characterization uncovers novel biology.</title>
        <authorList>
            <person name="Wiegand S."/>
            <person name="Jogler M."/>
            <person name="Boedeker C."/>
            <person name="Pinto D."/>
            <person name="Vollmers J."/>
            <person name="Rivas-Marin E."/>
            <person name="Kohn T."/>
            <person name="Peeters S.H."/>
            <person name="Heuer A."/>
            <person name="Rast P."/>
            <person name="Oberbeckmann S."/>
            <person name="Bunk B."/>
            <person name="Jeske O."/>
            <person name="Meyerdierks A."/>
            <person name="Storesund J.E."/>
            <person name="Kallscheuer N."/>
            <person name="Luecker S."/>
            <person name="Lage O.M."/>
            <person name="Pohl T."/>
            <person name="Merkel B.J."/>
            <person name="Hornburger P."/>
            <person name="Mueller R.-W."/>
            <person name="Bruemmer F."/>
            <person name="Labrenz M."/>
            <person name="Spormann A.M."/>
            <person name="Op den Camp H."/>
            <person name="Overmann J."/>
            <person name="Amann R."/>
            <person name="Jetten M.S.M."/>
            <person name="Mascher T."/>
            <person name="Medema M.H."/>
            <person name="Devos D.P."/>
            <person name="Kaster A.-K."/>
            <person name="Ovreas L."/>
            <person name="Rohde M."/>
            <person name="Galperin M.Y."/>
            <person name="Jogler C."/>
        </authorList>
    </citation>
    <scope>NUCLEOTIDE SEQUENCE [LARGE SCALE GENOMIC DNA]</scope>
    <source>
        <strain evidence="2 3">EC9</strain>
    </source>
</reference>
<evidence type="ECO:0000313" key="3">
    <source>
        <dbReference type="Proteomes" id="UP000319557"/>
    </source>
</evidence>
<proteinExistence type="predicted"/>
<keyword evidence="1" id="KW-0732">Signal</keyword>
<organism evidence="2 3">
    <name type="scientific">Rosistilla ulvae</name>
    <dbReference type="NCBI Taxonomy" id="1930277"/>
    <lineage>
        <taxon>Bacteria</taxon>
        <taxon>Pseudomonadati</taxon>
        <taxon>Planctomycetota</taxon>
        <taxon>Planctomycetia</taxon>
        <taxon>Pirellulales</taxon>
        <taxon>Pirellulaceae</taxon>
        <taxon>Rosistilla</taxon>
    </lineage>
</organism>
<feature type="signal peptide" evidence="1">
    <location>
        <begin position="1"/>
        <end position="24"/>
    </location>
</feature>
<dbReference type="KEGG" id="ruv:EC9_19870"/>
<evidence type="ECO:0000256" key="1">
    <source>
        <dbReference type="SAM" id="SignalP"/>
    </source>
</evidence>
<sequence length="324" mass="35255" precursor="true">MQKPISIFVLAAIALGAAATVALACQVPVFRYALERWPADKYEVLVLSSGPLNEAAQASLQRLQTAGAEDGANFEVQTVDAATIEDERLREMWQQHQPHESPLMVVLYPRTAEQVTDRVIEAVELTYEAVDRLLHSPVRKEVAQRLSSGQSAVWIFVPCGDVGKDSRALLALKQRIAANQETLTVPTAEEMDIEPARLTNNRIPLRIEFSIVTLDRQDPQEAFLLAALAGSEAELSQTEPQAFPVFGRGRVLYGLVGRGIMPVTIDTACKFMAGPCSCQVKNMNPGFDLLLSHGWDDAVAGSMISDALPAESAEPVLLTIPPGR</sequence>
<dbReference type="RefSeq" id="WP_145344410.1">
    <property type="nucleotide sequence ID" value="NZ_CP036261.1"/>
</dbReference>
<dbReference type="PROSITE" id="PS51257">
    <property type="entry name" value="PROKAR_LIPOPROTEIN"/>
    <property type="match status" value="1"/>
</dbReference>
<name>A0A517LYV2_9BACT</name>
<accession>A0A517LYV2</accession>
<dbReference type="EMBL" id="CP036261">
    <property type="protein sequence ID" value="QDS87804.1"/>
    <property type="molecule type" value="Genomic_DNA"/>
</dbReference>
<protein>
    <submittedName>
        <fullName evidence="2">Uncharacterized protein</fullName>
    </submittedName>
</protein>
<dbReference type="AlphaFoldDB" id="A0A517LYV2"/>
<dbReference type="OrthoDB" id="290552at2"/>
<feature type="chain" id="PRO_5021837500" evidence="1">
    <location>
        <begin position="25"/>
        <end position="324"/>
    </location>
</feature>